<evidence type="ECO:0000256" key="2">
    <source>
        <dbReference type="ARBA" id="ARBA00022692"/>
    </source>
</evidence>
<comment type="subcellular location">
    <subcellularLocation>
        <location evidence="1">Membrane</location>
        <topology evidence="1">Multi-pass membrane protein</topology>
    </subcellularLocation>
</comment>
<evidence type="ECO:0000256" key="1">
    <source>
        <dbReference type="ARBA" id="ARBA00004141"/>
    </source>
</evidence>
<protein>
    <submittedName>
        <fullName evidence="6">DoxX-like family protein</fullName>
    </submittedName>
</protein>
<feature type="transmembrane region" description="Helical" evidence="5">
    <location>
        <begin position="119"/>
        <end position="140"/>
    </location>
</feature>
<dbReference type="Pfam" id="PF13564">
    <property type="entry name" value="DoxX_2"/>
    <property type="match status" value="1"/>
</dbReference>
<feature type="transmembrane region" description="Helical" evidence="5">
    <location>
        <begin position="54"/>
        <end position="80"/>
    </location>
</feature>
<evidence type="ECO:0000256" key="3">
    <source>
        <dbReference type="ARBA" id="ARBA00022989"/>
    </source>
</evidence>
<name>A0A1G7HT82_CHIFI</name>
<dbReference type="STRING" id="104663.SAMN04488121_101588"/>
<organism evidence="6 7">
    <name type="scientific">Chitinophaga filiformis</name>
    <name type="common">Myxococcus filiformis</name>
    <name type="synonym">Flexibacter filiformis</name>
    <dbReference type="NCBI Taxonomy" id="104663"/>
    <lineage>
        <taxon>Bacteria</taxon>
        <taxon>Pseudomonadati</taxon>
        <taxon>Bacteroidota</taxon>
        <taxon>Chitinophagia</taxon>
        <taxon>Chitinophagales</taxon>
        <taxon>Chitinophagaceae</taxon>
        <taxon>Chitinophaga</taxon>
    </lineage>
</organism>
<keyword evidence="2 5" id="KW-0812">Transmembrane</keyword>
<evidence type="ECO:0000256" key="4">
    <source>
        <dbReference type="ARBA" id="ARBA00023136"/>
    </source>
</evidence>
<dbReference type="OrthoDB" id="7960583at2"/>
<evidence type="ECO:0000313" key="6">
    <source>
        <dbReference type="EMBL" id="SDF03464.1"/>
    </source>
</evidence>
<dbReference type="EMBL" id="FNBN01000001">
    <property type="protein sequence ID" value="SDF03464.1"/>
    <property type="molecule type" value="Genomic_DNA"/>
</dbReference>
<feature type="transmembrane region" description="Helical" evidence="5">
    <location>
        <begin position="146"/>
        <end position="162"/>
    </location>
</feature>
<proteinExistence type="predicted"/>
<evidence type="ECO:0000313" key="7">
    <source>
        <dbReference type="Proteomes" id="UP000199045"/>
    </source>
</evidence>
<dbReference type="Proteomes" id="UP000199045">
    <property type="component" value="Unassembled WGS sequence"/>
</dbReference>
<dbReference type="InterPro" id="IPR032808">
    <property type="entry name" value="DoxX"/>
</dbReference>
<evidence type="ECO:0000256" key="5">
    <source>
        <dbReference type="SAM" id="Phobius"/>
    </source>
</evidence>
<reference evidence="6 7" key="1">
    <citation type="submission" date="2016-10" db="EMBL/GenBank/DDBJ databases">
        <authorList>
            <person name="de Groot N.N."/>
        </authorList>
    </citation>
    <scope>NUCLEOTIDE SEQUENCE [LARGE SCALE GENOMIC DNA]</scope>
    <source>
        <strain evidence="6 7">DSM 527</strain>
    </source>
</reference>
<dbReference type="GO" id="GO:0016020">
    <property type="term" value="C:membrane"/>
    <property type="evidence" value="ECO:0007669"/>
    <property type="project" value="UniProtKB-SubCell"/>
</dbReference>
<gene>
    <name evidence="6" type="ORF">SAMN04488121_101588</name>
</gene>
<accession>A0A1G7HT82</accession>
<dbReference type="AlphaFoldDB" id="A0A1G7HT82"/>
<sequence>MRCGFLICQDSIKDSSVCHRSLGETLTDYVVCPRIAYPIVIGGNHTMTKRTDKIIYLASTVFVALFSALGAWGLLALPFFIDTVNAMGYPRYFRITLAVFKILGGIVILLPVPARMKEWVYAGIGINVISAIISFCAIQAPVSSFVSPVIALLALIISYVYFCRTAQVSPLGTFDRHERVQ</sequence>
<keyword evidence="4 5" id="KW-0472">Membrane</keyword>
<keyword evidence="3 5" id="KW-1133">Transmembrane helix</keyword>
<feature type="transmembrane region" description="Helical" evidence="5">
    <location>
        <begin position="92"/>
        <end position="112"/>
    </location>
</feature>